<protein>
    <submittedName>
        <fullName evidence="1">Uncharacterized protein</fullName>
    </submittedName>
</protein>
<dbReference type="EMBL" id="GIKN01007584">
    <property type="protein sequence ID" value="NIE49857.1"/>
    <property type="molecule type" value="Transcribed_RNA"/>
</dbReference>
<accession>A0A6G5AII8</accession>
<sequence>MWLFCQYIYTRLRIEGSDTDTTRSADCGTTHVHASMQLLWCCSRRKQNQVSTCGSTAVTRCHPRVLRREQSISNIHLFVCLKYTGGVQQLPVALESLCTKNTESSNSPTTLLKKHRTFSGRCNTYSSIQGYIFKGVLQNTVKWTTVG</sequence>
<organism evidence="1">
    <name type="scientific">Rhipicephalus microplus</name>
    <name type="common">Cattle tick</name>
    <name type="synonym">Boophilus microplus</name>
    <dbReference type="NCBI Taxonomy" id="6941"/>
    <lineage>
        <taxon>Eukaryota</taxon>
        <taxon>Metazoa</taxon>
        <taxon>Ecdysozoa</taxon>
        <taxon>Arthropoda</taxon>
        <taxon>Chelicerata</taxon>
        <taxon>Arachnida</taxon>
        <taxon>Acari</taxon>
        <taxon>Parasitiformes</taxon>
        <taxon>Ixodida</taxon>
        <taxon>Ixodoidea</taxon>
        <taxon>Ixodidae</taxon>
        <taxon>Rhipicephalinae</taxon>
        <taxon>Rhipicephalus</taxon>
        <taxon>Boophilus</taxon>
    </lineage>
</organism>
<proteinExistence type="predicted"/>
<reference evidence="1" key="1">
    <citation type="submission" date="2020-03" db="EMBL/GenBank/DDBJ databases">
        <title>A transcriptome and proteome of the tick Rhipicephalus microplus shaped by the genetic composition of its hosts and developmental stage.</title>
        <authorList>
            <person name="Garcia G.R."/>
            <person name="Ribeiro J.M.C."/>
            <person name="Maruyama S.R."/>
            <person name="Gardinasse L.G."/>
            <person name="Nelson K."/>
            <person name="Ferreira B.R."/>
            <person name="Andrade T.G."/>
            <person name="Santos I.K.F.M."/>
        </authorList>
    </citation>
    <scope>NUCLEOTIDE SEQUENCE</scope>
    <source>
        <strain evidence="1">NSGR</strain>
        <tissue evidence="1">Salivary glands</tissue>
    </source>
</reference>
<dbReference type="AlphaFoldDB" id="A0A6G5AII8"/>
<evidence type="ECO:0000313" key="1">
    <source>
        <dbReference type="EMBL" id="NIE49857.1"/>
    </source>
</evidence>
<name>A0A6G5AII8_RHIMP</name>